<feature type="transmembrane region" description="Helical" evidence="7">
    <location>
        <begin position="104"/>
        <end position="125"/>
    </location>
</feature>
<dbReference type="EMBL" id="JACHWR010000001">
    <property type="protein sequence ID" value="MBB3041527.1"/>
    <property type="molecule type" value="Genomic_DNA"/>
</dbReference>
<feature type="transmembrane region" description="Helical" evidence="7">
    <location>
        <begin position="240"/>
        <end position="266"/>
    </location>
</feature>
<keyword evidence="6 7" id="KW-0472">Membrane</keyword>
<feature type="transmembrane region" description="Helical" evidence="7">
    <location>
        <begin position="12"/>
        <end position="32"/>
    </location>
</feature>
<accession>A0A7W4VTJ5</accession>
<dbReference type="Pfam" id="PF00528">
    <property type="entry name" value="BPD_transp_1"/>
    <property type="match status" value="1"/>
</dbReference>
<dbReference type="Pfam" id="PF19300">
    <property type="entry name" value="BPD_transp_1_N"/>
    <property type="match status" value="1"/>
</dbReference>
<feature type="transmembrane region" description="Helical" evidence="7">
    <location>
        <begin position="180"/>
        <end position="202"/>
    </location>
</feature>
<dbReference type="SUPFAM" id="SSF161098">
    <property type="entry name" value="MetI-like"/>
    <property type="match status" value="1"/>
</dbReference>
<evidence type="ECO:0000313" key="10">
    <source>
        <dbReference type="Proteomes" id="UP000589626"/>
    </source>
</evidence>
<evidence type="ECO:0000256" key="1">
    <source>
        <dbReference type="ARBA" id="ARBA00004651"/>
    </source>
</evidence>
<dbReference type="AlphaFoldDB" id="A0A7W4VTJ5"/>
<protein>
    <submittedName>
        <fullName evidence="9">Peptide/nickel transport system permease protein</fullName>
    </submittedName>
</protein>
<feature type="domain" description="ABC transmembrane type-1" evidence="8">
    <location>
        <begin position="98"/>
        <end position="305"/>
    </location>
</feature>
<sequence length="329" mass="35655">MTMLEFMVRRTLNAILVLWLVVTGMFFLLRLAPGSPVNSLPPAVAADPLARAAYEAEHGLDQNIFIQYFDYLFGLLRGDLGTSLYDGTSVMSQIASHLPVSLELGGLAALLAMVPGFLLGCWTATRRGSWSDGAVRVVTVLSFSVPAYWLAVLSLVFIGQRYPDMLPTAGGFVRFTEDPIANLKVMLLPALVLGLSTFALVVRSIRAALIDVLSFDYVAFATAMGMPQRQMMKRIAIRNAIIPTLTVVGVLLGGLVSGTVLVESVFQIPGLGQLMVTAFLRQDYPLALGCSVFTAMIFLGLNLVVDALYFVVDPRTRTSTQRRTAPVMA</sequence>
<feature type="transmembrane region" description="Helical" evidence="7">
    <location>
        <begin position="286"/>
        <end position="312"/>
    </location>
</feature>
<keyword evidence="5 7" id="KW-1133">Transmembrane helix</keyword>
<evidence type="ECO:0000259" key="8">
    <source>
        <dbReference type="PROSITE" id="PS50928"/>
    </source>
</evidence>
<keyword evidence="10" id="KW-1185">Reference proteome</keyword>
<name>A0A7W4VTJ5_9ACTN</name>
<comment type="similarity">
    <text evidence="7">Belongs to the binding-protein-dependent transport system permease family.</text>
</comment>
<dbReference type="PROSITE" id="PS50928">
    <property type="entry name" value="ABC_TM1"/>
    <property type="match status" value="1"/>
</dbReference>
<dbReference type="GO" id="GO:0005886">
    <property type="term" value="C:plasma membrane"/>
    <property type="evidence" value="ECO:0007669"/>
    <property type="project" value="UniProtKB-SubCell"/>
</dbReference>
<dbReference type="InterPro" id="IPR035906">
    <property type="entry name" value="MetI-like_sf"/>
</dbReference>
<proteinExistence type="inferred from homology"/>
<dbReference type="RefSeq" id="WP_183591417.1">
    <property type="nucleotide sequence ID" value="NZ_JACHWR010000001.1"/>
</dbReference>
<organism evidence="9 10">
    <name type="scientific">Nocardioides soli</name>
    <dbReference type="NCBI Taxonomy" id="1036020"/>
    <lineage>
        <taxon>Bacteria</taxon>
        <taxon>Bacillati</taxon>
        <taxon>Actinomycetota</taxon>
        <taxon>Actinomycetes</taxon>
        <taxon>Propionibacteriales</taxon>
        <taxon>Nocardioidaceae</taxon>
        <taxon>Nocardioides</taxon>
    </lineage>
</organism>
<keyword evidence="4 7" id="KW-0812">Transmembrane</keyword>
<feature type="transmembrane region" description="Helical" evidence="7">
    <location>
        <begin position="137"/>
        <end position="160"/>
    </location>
</feature>
<evidence type="ECO:0000256" key="5">
    <source>
        <dbReference type="ARBA" id="ARBA00022989"/>
    </source>
</evidence>
<dbReference type="PANTHER" id="PTHR43163">
    <property type="entry name" value="DIPEPTIDE TRANSPORT SYSTEM PERMEASE PROTEIN DPPB-RELATED"/>
    <property type="match status" value="1"/>
</dbReference>
<gene>
    <name evidence="9" type="ORF">FHU40_001328</name>
</gene>
<evidence type="ECO:0000256" key="4">
    <source>
        <dbReference type="ARBA" id="ARBA00022692"/>
    </source>
</evidence>
<dbReference type="GO" id="GO:0055085">
    <property type="term" value="P:transmembrane transport"/>
    <property type="evidence" value="ECO:0007669"/>
    <property type="project" value="InterPro"/>
</dbReference>
<dbReference type="InterPro" id="IPR045621">
    <property type="entry name" value="BPD_transp_1_N"/>
</dbReference>
<dbReference type="Proteomes" id="UP000589626">
    <property type="component" value="Unassembled WGS sequence"/>
</dbReference>
<comment type="caution">
    <text evidence="9">The sequence shown here is derived from an EMBL/GenBank/DDBJ whole genome shotgun (WGS) entry which is preliminary data.</text>
</comment>
<keyword evidence="2 7" id="KW-0813">Transport</keyword>
<dbReference type="CDD" id="cd06261">
    <property type="entry name" value="TM_PBP2"/>
    <property type="match status" value="1"/>
</dbReference>
<evidence type="ECO:0000256" key="2">
    <source>
        <dbReference type="ARBA" id="ARBA00022448"/>
    </source>
</evidence>
<evidence type="ECO:0000256" key="7">
    <source>
        <dbReference type="RuleBase" id="RU363032"/>
    </source>
</evidence>
<keyword evidence="3" id="KW-1003">Cell membrane</keyword>
<dbReference type="PANTHER" id="PTHR43163:SF6">
    <property type="entry name" value="DIPEPTIDE TRANSPORT SYSTEM PERMEASE PROTEIN DPPB-RELATED"/>
    <property type="match status" value="1"/>
</dbReference>
<evidence type="ECO:0000256" key="3">
    <source>
        <dbReference type="ARBA" id="ARBA00022475"/>
    </source>
</evidence>
<dbReference type="Gene3D" id="1.10.3720.10">
    <property type="entry name" value="MetI-like"/>
    <property type="match status" value="1"/>
</dbReference>
<reference evidence="9 10" key="1">
    <citation type="submission" date="2020-08" db="EMBL/GenBank/DDBJ databases">
        <title>Sequencing the genomes of 1000 actinobacteria strains.</title>
        <authorList>
            <person name="Klenk H.-P."/>
        </authorList>
    </citation>
    <scope>NUCLEOTIDE SEQUENCE [LARGE SCALE GENOMIC DNA]</scope>
    <source>
        <strain evidence="9 10">DSM 105498</strain>
    </source>
</reference>
<comment type="subcellular location">
    <subcellularLocation>
        <location evidence="1 7">Cell membrane</location>
        <topology evidence="1 7">Multi-pass membrane protein</topology>
    </subcellularLocation>
</comment>
<dbReference type="InterPro" id="IPR000515">
    <property type="entry name" value="MetI-like"/>
</dbReference>
<evidence type="ECO:0000256" key="6">
    <source>
        <dbReference type="ARBA" id="ARBA00023136"/>
    </source>
</evidence>
<evidence type="ECO:0000313" key="9">
    <source>
        <dbReference type="EMBL" id="MBB3041527.1"/>
    </source>
</evidence>